<organism evidence="1 2">
    <name type="scientific">Paramuricea clavata</name>
    <name type="common">Red gorgonian</name>
    <name type="synonym">Violescent sea-whip</name>
    <dbReference type="NCBI Taxonomy" id="317549"/>
    <lineage>
        <taxon>Eukaryota</taxon>
        <taxon>Metazoa</taxon>
        <taxon>Cnidaria</taxon>
        <taxon>Anthozoa</taxon>
        <taxon>Octocorallia</taxon>
        <taxon>Malacalcyonacea</taxon>
        <taxon>Plexauridae</taxon>
        <taxon>Paramuricea</taxon>
    </lineage>
</organism>
<proteinExistence type="predicted"/>
<dbReference type="EMBL" id="CACRXK020001948">
    <property type="protein sequence ID" value="CAB3991950.1"/>
    <property type="molecule type" value="Genomic_DNA"/>
</dbReference>
<evidence type="ECO:0000313" key="2">
    <source>
        <dbReference type="Proteomes" id="UP001152795"/>
    </source>
</evidence>
<dbReference type="AlphaFoldDB" id="A0A7D9DRY4"/>
<accession>A0A7D9DRY4</accession>
<keyword evidence="2" id="KW-1185">Reference proteome</keyword>
<comment type="caution">
    <text evidence="1">The sequence shown here is derived from an EMBL/GenBank/DDBJ whole genome shotgun (WGS) entry which is preliminary data.</text>
</comment>
<reference evidence="1" key="1">
    <citation type="submission" date="2020-04" db="EMBL/GenBank/DDBJ databases">
        <authorList>
            <person name="Alioto T."/>
            <person name="Alioto T."/>
            <person name="Gomez Garrido J."/>
        </authorList>
    </citation>
    <scope>NUCLEOTIDE SEQUENCE</scope>
    <source>
        <strain evidence="1">A484AB</strain>
    </source>
</reference>
<evidence type="ECO:0000313" key="1">
    <source>
        <dbReference type="EMBL" id="CAB3991950.1"/>
    </source>
</evidence>
<protein>
    <submittedName>
        <fullName evidence="1">Uncharacterized protein</fullName>
    </submittedName>
</protein>
<sequence>MSPRFKSGISENHLNNFISNSHLVTSIVKFHVHYQMEKFMKNPKLLDHLLTDDDLYITKKYMPVHETWERRTLSSHANVGTWYYGLPADTRKKYEVSIMYGPIRWKVHRIRIFNGKISKKCNGRS</sequence>
<gene>
    <name evidence="1" type="ORF">PACLA_8A071167</name>
</gene>
<name>A0A7D9DRY4_PARCT</name>
<dbReference type="Proteomes" id="UP001152795">
    <property type="component" value="Unassembled WGS sequence"/>
</dbReference>